<dbReference type="HOGENOM" id="CLU_1122579_0_0_2"/>
<gene>
    <name evidence="2" type="ordered locus">ASAC_1241</name>
</gene>
<dbReference type="STRING" id="666510.ASAC_1241"/>
<dbReference type="InterPro" id="IPR036388">
    <property type="entry name" value="WH-like_DNA-bd_sf"/>
</dbReference>
<keyword evidence="3" id="KW-1185">Reference proteome</keyword>
<dbReference type="SUPFAM" id="SSF46785">
    <property type="entry name" value="Winged helix' DNA-binding domain"/>
    <property type="match status" value="1"/>
</dbReference>
<dbReference type="InterPro" id="IPR051797">
    <property type="entry name" value="TrmB-like"/>
</dbReference>
<dbReference type="Gene3D" id="1.10.10.10">
    <property type="entry name" value="Winged helix-like DNA-binding domain superfamily/Winged helix DNA-binding domain"/>
    <property type="match status" value="1"/>
</dbReference>
<dbReference type="InterPro" id="IPR002831">
    <property type="entry name" value="Tscrpt_reg_TrmB_N"/>
</dbReference>
<protein>
    <submittedName>
        <fullName evidence="2">Sugar-specific transcriptional regulator, TrmB family</fullName>
    </submittedName>
</protein>
<evidence type="ECO:0000259" key="1">
    <source>
        <dbReference type="Pfam" id="PF01978"/>
    </source>
</evidence>
<dbReference type="RefSeq" id="WP_013267158.1">
    <property type="nucleotide sequence ID" value="NC_014374.1"/>
</dbReference>
<dbReference type="KEGG" id="asc:ASAC_1241"/>
<sequence>MSSEDNIIETLRRALDLTLYEAKLYVALLQGAKDPKEASAISGVPLPRIYDVIRVLESKGMVYRDPSGWYKAISPQSLAAMSIIRIEEEMRRRVKDVESAVKMLERFDKRLSSPPATVVRGLLNVISAAVDYFRTSSVVYVTAVYVLANGDYLGKLVSSLAAYVSDVRVLASFVPQLPQSPGVKLKGNVASLYVDSVASKSSLMVIVKDPANDEPMSLLVNDPVQANTSFKALSALWQIAQ</sequence>
<feature type="domain" description="Transcription regulator TrmB N-terminal" evidence="1">
    <location>
        <begin position="11"/>
        <end position="74"/>
    </location>
</feature>
<name>D9Q2V8_ACIS3</name>
<dbReference type="eggNOG" id="arCOG02037">
    <property type="taxonomic scope" value="Archaea"/>
</dbReference>
<evidence type="ECO:0000313" key="3">
    <source>
        <dbReference type="Proteomes" id="UP000000346"/>
    </source>
</evidence>
<dbReference type="PANTHER" id="PTHR34293:SF1">
    <property type="entry name" value="HTH-TYPE TRANSCRIPTIONAL REGULATOR TRMBL2"/>
    <property type="match status" value="1"/>
</dbReference>
<dbReference type="Proteomes" id="UP000000346">
    <property type="component" value="Chromosome"/>
</dbReference>
<evidence type="ECO:0000313" key="2">
    <source>
        <dbReference type="EMBL" id="ADL19646.1"/>
    </source>
</evidence>
<dbReference type="InParanoid" id="D9Q2V8"/>
<dbReference type="OrthoDB" id="28104at2157"/>
<accession>D9Q2V8</accession>
<reference evidence="2 3" key="1">
    <citation type="journal article" date="2010" name="Appl. Environ. Microbiol.">
        <title>The genome sequence of the crenarchaeon Acidilobus saccharovorans supports a new order, Acidilobales, and suggests an important ecological role in terrestrial acidic hot springs.</title>
        <authorList>
            <person name="Mardanov A.V."/>
            <person name="Svetlitchnyi V.A."/>
            <person name="Beletsky A.V."/>
            <person name="Prokofeva M.I."/>
            <person name="Bonch-Osmolovskaya E.A."/>
            <person name="Ravin N.V."/>
            <person name="Skryabin K.G."/>
        </authorList>
    </citation>
    <scope>NUCLEOTIDE SEQUENCE [LARGE SCALE GENOMIC DNA]</scope>
    <source>
        <strain evidence="3">DSM 16705 / JCM 18335 / VKM B-2471 / 345-15</strain>
    </source>
</reference>
<proteinExistence type="predicted"/>
<dbReference type="EMBL" id="CP001742">
    <property type="protein sequence ID" value="ADL19646.1"/>
    <property type="molecule type" value="Genomic_DNA"/>
</dbReference>
<dbReference type="GeneID" id="9499496"/>
<dbReference type="Pfam" id="PF01978">
    <property type="entry name" value="TrmB"/>
    <property type="match status" value="1"/>
</dbReference>
<dbReference type="InterPro" id="IPR036390">
    <property type="entry name" value="WH_DNA-bd_sf"/>
</dbReference>
<dbReference type="PANTHER" id="PTHR34293">
    <property type="entry name" value="HTH-TYPE TRANSCRIPTIONAL REGULATOR TRMBL2"/>
    <property type="match status" value="1"/>
</dbReference>
<dbReference type="AlphaFoldDB" id="D9Q2V8"/>
<organism evidence="2 3">
    <name type="scientific">Acidilobus saccharovorans (strain DSM 16705 / JCM 18335 / VKM B-2471 / 345-15)</name>
    <dbReference type="NCBI Taxonomy" id="666510"/>
    <lineage>
        <taxon>Archaea</taxon>
        <taxon>Thermoproteota</taxon>
        <taxon>Thermoprotei</taxon>
        <taxon>Acidilobales</taxon>
        <taxon>Acidilobaceae</taxon>
        <taxon>Acidilobus</taxon>
    </lineage>
</organism>